<evidence type="ECO:0000313" key="2">
    <source>
        <dbReference type="EMBL" id="CAB4182792.1"/>
    </source>
</evidence>
<sequence>MKHFTHIFFLLSFLFGQLQAQQKPAAYSASVVLASDQPAISVDTGTSSQLPPALLNGGLAVTGTSPSISGTAGALNANVELTVSGAAGAAINVAGTWVGTLTFQSTIDGTTWLTHNGTVYGGASVTNVSTTAANGAWAFRVAGAQKIRAIFTAYTSGTATIDIRAATSVGGTASEGLATQPVSGTVTIGTSVTPGTAATNLGKAEDAVAASGDVGVAVLGVRRDVLTTSASAAADYSEVTVNRFGAAYTAGFRTSARTYSATGNVTVAATATDIAAIFGNATTAVAVTKIRLTGIQTTTGTVDVLAIVRSTANSGGTSSGMSVTKHEQADGANNSTPITYTANPTPGTSAGIMRRFYLPVSAAASGLSADYTCEFGDNGKPIILSGTAQGLVINLNGITVTGGVFNVVIEWYEF</sequence>
<name>A0A6J5QGS3_9CAUD</name>
<evidence type="ECO:0000256" key="1">
    <source>
        <dbReference type="SAM" id="MobiDB-lite"/>
    </source>
</evidence>
<dbReference type="EMBL" id="LR797041">
    <property type="protein sequence ID" value="CAB4182792.1"/>
    <property type="molecule type" value="Genomic_DNA"/>
</dbReference>
<feature type="compositionally biased region" description="Polar residues" evidence="1">
    <location>
        <begin position="331"/>
        <end position="341"/>
    </location>
</feature>
<reference evidence="2" key="1">
    <citation type="submission" date="2020-05" db="EMBL/GenBank/DDBJ databases">
        <authorList>
            <person name="Chiriac C."/>
            <person name="Salcher M."/>
            <person name="Ghai R."/>
            <person name="Kavagutti S V."/>
        </authorList>
    </citation>
    <scope>NUCLEOTIDE SEQUENCE</scope>
</reference>
<feature type="region of interest" description="Disordered" evidence="1">
    <location>
        <begin position="315"/>
        <end position="341"/>
    </location>
</feature>
<accession>A0A6J5QGS3</accession>
<organism evidence="2">
    <name type="scientific">uncultured Caudovirales phage</name>
    <dbReference type="NCBI Taxonomy" id="2100421"/>
    <lineage>
        <taxon>Viruses</taxon>
        <taxon>Duplodnaviria</taxon>
        <taxon>Heunggongvirae</taxon>
        <taxon>Uroviricota</taxon>
        <taxon>Caudoviricetes</taxon>
        <taxon>Peduoviridae</taxon>
        <taxon>Maltschvirus</taxon>
        <taxon>Maltschvirus maltsch</taxon>
    </lineage>
</organism>
<gene>
    <name evidence="2" type="ORF">UFOVP1090_32</name>
</gene>
<proteinExistence type="predicted"/>
<protein>
    <submittedName>
        <fullName evidence="2">Uncharacterized protein</fullName>
    </submittedName>
</protein>